<gene>
    <name evidence="5" type="primary">glgX</name>
    <name evidence="5" type="ORF">KL859_20490</name>
</gene>
<dbReference type="Gene3D" id="3.20.20.80">
    <property type="entry name" value="Glycosidases"/>
    <property type="match status" value="1"/>
</dbReference>
<proteinExistence type="inferred from homology"/>
<sequence length="705" mass="79561">MEIWRGKAYPLGATYDGSGTNFALFSEVAERVELCLFDDDGNGGVRETRITLPEVDGFVWHGFIPNIEPGQRYGYRVHGPYDPAAGHRCNPNKLVLDPYAKAIDGQFTWGQPLFSYNFGDPDSRNDEDSAPNMPKSVVINPYFDWGVDRPPSHDYADTVIYEAHVKGLTQTHPDIPDNIRGTYSAVAHPAIIEHLQTLGINAIELMPVHHFANDSTLVDKGLSNYWGYNTIGFLAPDSKYSSSPNPGGQVQEFKAMVRTLHEAGIEVILDVVYNHTAEGNHMGPTLSFRGIDNAAYYRLVDDDKRYYMDYTGTGNSLNVGHPHALQLIMDSLRYWVIEMHVDGFRFDLASTLAREFYDVDRLATFFELVQQDPVVSQVKLIAEPWDVGPGGYQVGNFPPLWTEWNGKYRDTVRDYWRGEPATLDEFASRLTGSADLYEQTGRRPFASINFVIAHDGFTLRDLVSYNEKHNEANGEDNNDGESHNRSWNCGVEGPTDDPEVNALRARQQRNFITTLLLSQGVPMIAHGDELGRTQQGNNNVYCQDSELSWIDWDNADTELLEFTRKVSELRAAHPVFRRRRFFNGRPVRQPGEPRLPDIGWYAPDGSEMTDEDWDTGYAKSMAVYLNGQGIPDLDERGQRITDDSFYLCFNAHYEPIEFVLPPSDFAEQWVEVINTATDCNTEPIGAGSRVTVESRAMLVLQAHHD</sequence>
<dbReference type="SUPFAM" id="SSF51445">
    <property type="entry name" value="(Trans)glycosidases"/>
    <property type="match status" value="1"/>
</dbReference>
<dbReference type="SUPFAM" id="SSF81296">
    <property type="entry name" value="E set domains"/>
    <property type="match status" value="1"/>
</dbReference>
<keyword evidence="6" id="KW-1185">Reference proteome</keyword>
<dbReference type="PANTHER" id="PTHR43002">
    <property type="entry name" value="GLYCOGEN DEBRANCHING ENZYME"/>
    <property type="match status" value="1"/>
</dbReference>
<dbReference type="EMBL" id="JAHBOM010000015">
    <property type="protein sequence ID" value="MBU8825237.1"/>
    <property type="molecule type" value="Genomic_DNA"/>
</dbReference>
<dbReference type="InterPro" id="IPR011837">
    <property type="entry name" value="Glycogen_debranch_GlgX"/>
</dbReference>
<comment type="similarity">
    <text evidence="1">Belongs to the glycosyl hydrolase 13 family.</text>
</comment>
<reference evidence="5 6" key="1">
    <citation type="submission" date="2021-05" db="EMBL/GenBank/DDBJ databases">
        <title>Draft Genome Sequences of Clinical Respiratory Isolates of Mycobacterium goodii Recovered in Ireland.</title>
        <authorList>
            <person name="Flanagan P.R."/>
            <person name="Mok S."/>
            <person name="Roycroft E."/>
            <person name="Rogers T.R."/>
            <person name="Fitzgibbon M."/>
        </authorList>
    </citation>
    <scope>NUCLEOTIDE SEQUENCE [LARGE SCALE GENOMIC DNA]</scope>
    <source>
        <strain evidence="5 6">14IE55</strain>
    </source>
</reference>
<evidence type="ECO:0000313" key="5">
    <source>
        <dbReference type="EMBL" id="MBU8825237.1"/>
    </source>
</evidence>
<dbReference type="RefSeq" id="WP_073679518.1">
    <property type="nucleotide sequence ID" value="NZ_JAHBOJ010000006.1"/>
</dbReference>
<evidence type="ECO:0000259" key="4">
    <source>
        <dbReference type="SMART" id="SM00642"/>
    </source>
</evidence>
<organism evidence="5 6">
    <name type="scientific">Mycolicibacterium goodii</name>
    <name type="common">Mycobacterium goodii</name>
    <dbReference type="NCBI Taxonomy" id="134601"/>
    <lineage>
        <taxon>Bacteria</taxon>
        <taxon>Bacillati</taxon>
        <taxon>Actinomycetota</taxon>
        <taxon>Actinomycetes</taxon>
        <taxon>Mycobacteriales</taxon>
        <taxon>Mycobacteriaceae</taxon>
        <taxon>Mycolicibacterium</taxon>
    </lineage>
</organism>
<dbReference type="InterPro" id="IPR014756">
    <property type="entry name" value="Ig_E-set"/>
</dbReference>
<dbReference type="InterPro" id="IPR006047">
    <property type="entry name" value="GH13_cat_dom"/>
</dbReference>
<evidence type="ECO:0000256" key="1">
    <source>
        <dbReference type="ARBA" id="ARBA00008061"/>
    </source>
</evidence>
<comment type="caution">
    <text evidence="5">The sequence shown here is derived from an EMBL/GenBank/DDBJ whole genome shotgun (WGS) entry which is preliminary data.</text>
</comment>
<keyword evidence="2" id="KW-0378">Hydrolase</keyword>
<dbReference type="Gene3D" id="2.60.40.1180">
    <property type="entry name" value="Golgi alpha-mannosidase II"/>
    <property type="match status" value="1"/>
</dbReference>
<dbReference type="Proteomes" id="UP000696413">
    <property type="component" value="Unassembled WGS sequence"/>
</dbReference>
<name>A0ABS6HRB7_MYCGD</name>
<keyword evidence="3" id="KW-0326">Glycosidase</keyword>
<dbReference type="InterPro" id="IPR044505">
    <property type="entry name" value="GlgX_Isoamylase_N_E_set"/>
</dbReference>
<dbReference type="InterPro" id="IPR013780">
    <property type="entry name" value="Glyco_hydro_b"/>
</dbReference>
<feature type="domain" description="Glycosyl hydrolase family 13 catalytic" evidence="4">
    <location>
        <begin position="170"/>
        <end position="570"/>
    </location>
</feature>
<dbReference type="SUPFAM" id="SSF51011">
    <property type="entry name" value="Glycosyl hydrolase domain"/>
    <property type="match status" value="1"/>
</dbReference>
<evidence type="ECO:0000256" key="2">
    <source>
        <dbReference type="ARBA" id="ARBA00022801"/>
    </source>
</evidence>
<dbReference type="InterPro" id="IPR004193">
    <property type="entry name" value="Glyco_hydro_13_N"/>
</dbReference>
<dbReference type="Gene3D" id="2.60.40.10">
    <property type="entry name" value="Immunoglobulins"/>
    <property type="match status" value="1"/>
</dbReference>
<protein>
    <submittedName>
        <fullName evidence="5">Glycogen debranching protein GlgX</fullName>
    </submittedName>
</protein>
<dbReference type="Pfam" id="PF02922">
    <property type="entry name" value="CBM_48"/>
    <property type="match status" value="1"/>
</dbReference>
<dbReference type="Pfam" id="PF00128">
    <property type="entry name" value="Alpha-amylase"/>
    <property type="match status" value="2"/>
</dbReference>
<dbReference type="CDD" id="cd02856">
    <property type="entry name" value="E_set_GDE_Isoamylase_N"/>
    <property type="match status" value="1"/>
</dbReference>
<dbReference type="InterPro" id="IPR017853">
    <property type="entry name" value="GH"/>
</dbReference>
<dbReference type="SMART" id="SM00642">
    <property type="entry name" value="Aamy"/>
    <property type="match status" value="1"/>
</dbReference>
<evidence type="ECO:0000313" key="6">
    <source>
        <dbReference type="Proteomes" id="UP000696413"/>
    </source>
</evidence>
<evidence type="ECO:0000256" key="3">
    <source>
        <dbReference type="ARBA" id="ARBA00023295"/>
    </source>
</evidence>
<accession>A0ABS6HRB7</accession>
<dbReference type="InterPro" id="IPR013783">
    <property type="entry name" value="Ig-like_fold"/>
</dbReference>
<dbReference type="NCBIfam" id="TIGR02100">
    <property type="entry name" value="glgX_debranch"/>
    <property type="match status" value="1"/>
</dbReference>
<dbReference type="CDD" id="cd11326">
    <property type="entry name" value="AmyAc_Glg_debranch"/>
    <property type="match status" value="1"/>
</dbReference>